<dbReference type="PANTHER" id="PTHR30290">
    <property type="entry name" value="PERIPLASMIC BINDING COMPONENT OF ABC TRANSPORTER"/>
    <property type="match status" value="1"/>
</dbReference>
<keyword evidence="2" id="KW-0813">Transport</keyword>
<dbReference type="Gene3D" id="3.40.190.10">
    <property type="entry name" value="Periplasmic binding protein-like II"/>
    <property type="match status" value="1"/>
</dbReference>
<comment type="similarity">
    <text evidence="1">Belongs to the bacterial solute-binding protein 5 family.</text>
</comment>
<evidence type="ECO:0000256" key="4">
    <source>
        <dbReference type="SAM" id="SignalP"/>
    </source>
</evidence>
<dbReference type="OrthoDB" id="5240629at2"/>
<dbReference type="PROSITE" id="PS51257">
    <property type="entry name" value="PROKAR_LIPOPROTEIN"/>
    <property type="match status" value="1"/>
</dbReference>
<dbReference type="AlphaFoldDB" id="A0A1G6QEP0"/>
<dbReference type="RefSeq" id="WP_058233366.1">
    <property type="nucleotide sequence ID" value="NZ_FMYG01000008.1"/>
</dbReference>
<evidence type="ECO:0000256" key="2">
    <source>
        <dbReference type="ARBA" id="ARBA00022448"/>
    </source>
</evidence>
<dbReference type="EMBL" id="FMYG01000008">
    <property type="protein sequence ID" value="SDC90156.1"/>
    <property type="molecule type" value="Genomic_DNA"/>
</dbReference>
<dbReference type="GO" id="GO:1904680">
    <property type="term" value="F:peptide transmembrane transporter activity"/>
    <property type="evidence" value="ECO:0007669"/>
    <property type="project" value="TreeGrafter"/>
</dbReference>
<dbReference type="InterPro" id="IPR006311">
    <property type="entry name" value="TAT_signal"/>
</dbReference>
<dbReference type="Pfam" id="PF00496">
    <property type="entry name" value="SBP_bac_5"/>
    <property type="match status" value="1"/>
</dbReference>
<keyword evidence="3 4" id="KW-0732">Signal</keyword>
<evidence type="ECO:0000313" key="7">
    <source>
        <dbReference type="Proteomes" id="UP000183203"/>
    </source>
</evidence>
<dbReference type="STRING" id="993073.AS029_14815"/>
<name>A0A1G6QEP0_9MICO</name>
<dbReference type="GO" id="GO:0043190">
    <property type="term" value="C:ATP-binding cassette (ABC) transporter complex"/>
    <property type="evidence" value="ECO:0007669"/>
    <property type="project" value="InterPro"/>
</dbReference>
<protein>
    <submittedName>
        <fullName evidence="6">Peptide/nickel transport system substrate-binding protein</fullName>
    </submittedName>
</protein>
<dbReference type="InterPro" id="IPR039424">
    <property type="entry name" value="SBP_5"/>
</dbReference>
<dbReference type="PROSITE" id="PS51318">
    <property type="entry name" value="TAT"/>
    <property type="match status" value="1"/>
</dbReference>
<dbReference type="Gene3D" id="3.10.105.10">
    <property type="entry name" value="Dipeptide-binding Protein, Domain 3"/>
    <property type="match status" value="1"/>
</dbReference>
<evidence type="ECO:0000259" key="5">
    <source>
        <dbReference type="Pfam" id="PF00496"/>
    </source>
</evidence>
<dbReference type="SUPFAM" id="SSF53850">
    <property type="entry name" value="Periplasmic binding protein-like II"/>
    <property type="match status" value="1"/>
</dbReference>
<organism evidence="6 7">
    <name type="scientific">Microbacterium enclense</name>
    <dbReference type="NCBI Taxonomy" id="993073"/>
    <lineage>
        <taxon>Bacteria</taxon>
        <taxon>Bacillati</taxon>
        <taxon>Actinomycetota</taxon>
        <taxon>Actinomycetes</taxon>
        <taxon>Micrococcales</taxon>
        <taxon>Microbacteriaceae</taxon>
        <taxon>Microbacterium</taxon>
    </lineage>
</organism>
<reference evidence="6 7" key="1">
    <citation type="submission" date="2016-09" db="EMBL/GenBank/DDBJ databases">
        <authorList>
            <person name="Capua I."/>
            <person name="De Benedictis P."/>
            <person name="Joannis T."/>
            <person name="Lombin L.H."/>
            <person name="Cattoli G."/>
        </authorList>
    </citation>
    <scope>NUCLEOTIDE SEQUENCE [LARGE SCALE GENOMIC DNA]</scope>
    <source>
        <strain evidence="6 7">NIO-1002</strain>
    </source>
</reference>
<dbReference type="GO" id="GO:0015833">
    <property type="term" value="P:peptide transport"/>
    <property type="evidence" value="ECO:0007669"/>
    <property type="project" value="TreeGrafter"/>
</dbReference>
<dbReference type="CDD" id="cd08492">
    <property type="entry name" value="PBP2_NikA_DppA_OppA_like_15"/>
    <property type="match status" value="1"/>
</dbReference>
<evidence type="ECO:0000256" key="1">
    <source>
        <dbReference type="ARBA" id="ARBA00005695"/>
    </source>
</evidence>
<dbReference type="GO" id="GO:0042597">
    <property type="term" value="C:periplasmic space"/>
    <property type="evidence" value="ECO:0007669"/>
    <property type="project" value="UniProtKB-ARBA"/>
</dbReference>
<feature type="signal peptide" evidence="4">
    <location>
        <begin position="1"/>
        <end position="28"/>
    </location>
</feature>
<gene>
    <name evidence="6" type="ORF">SAMN05216418_3249</name>
</gene>
<feature type="chain" id="PRO_5038610998" evidence="4">
    <location>
        <begin position="29"/>
        <end position="551"/>
    </location>
</feature>
<dbReference type="InterPro" id="IPR030678">
    <property type="entry name" value="Peptide/Ni-bd"/>
</dbReference>
<dbReference type="InterPro" id="IPR000914">
    <property type="entry name" value="SBP_5_dom"/>
</dbReference>
<dbReference type="Proteomes" id="UP000183203">
    <property type="component" value="Unassembled WGS sequence"/>
</dbReference>
<proteinExistence type="inferred from homology"/>
<accession>A0A1G6QEP0</accession>
<evidence type="ECO:0000313" key="6">
    <source>
        <dbReference type="EMBL" id="SDC90156.1"/>
    </source>
</evidence>
<feature type="domain" description="Solute-binding protein family 5" evidence="5">
    <location>
        <begin position="92"/>
        <end position="439"/>
    </location>
</feature>
<sequence length="551" mass="58821">MTQHPSRHRHRRRAALAAAVALSLTLLAGCAGTGSTSAGADAGPTEGGDAVFLINSLGTSWVPNESSISSYQGNIWGQVTDKLVYVDDSGAVSPWIAASWDQNADATAFTLHLEEGVTFSDGTALDAAAVVTNLDYWAFGAPDKGITPIGLFPKTYQKATAVDAQTVEVTFSAPTLGFIPTLGYHGSILVSPKTLALSKEEQGDLDNFSGSGPFTIRSWADGDDVVLAKRVDYTWGPEAIGHTGAPYLDTLTYKQVAESSTRIGALTSDQAQVIYNIQPSELAGLTDRGYEVGLPRYLGFTNGYRVNVTAAPFDDVRVRQALQHGIDRRQILDTVYTDGWQAAQGLIQSNVPEATAHSADFAFDADKAAALLDEAGWVPGADGKRTKNGQHLAVTLYANPYLATSASIDELVAQQLGTLGFTVTVQTYDVATFGEKVKNDSTTPLYEITRSFIDVGTVASILTSANKGEDWFGLGETDPTLNDLRDRIARATDLDTRAAAVDELQTYVLQQGLFVPITQIVQRIYVQSPKLQGVTYNGVAIAGYAAAYLQK</sequence>
<dbReference type="PIRSF" id="PIRSF002741">
    <property type="entry name" value="MppA"/>
    <property type="match status" value="1"/>
</dbReference>
<evidence type="ECO:0000256" key="3">
    <source>
        <dbReference type="ARBA" id="ARBA00022729"/>
    </source>
</evidence>
<dbReference type="PANTHER" id="PTHR30290:SF9">
    <property type="entry name" value="OLIGOPEPTIDE-BINDING PROTEIN APPA"/>
    <property type="match status" value="1"/>
</dbReference>